<dbReference type="GO" id="GO:0006281">
    <property type="term" value="P:DNA repair"/>
    <property type="evidence" value="ECO:0007669"/>
    <property type="project" value="InterPro"/>
</dbReference>
<dbReference type="KEGG" id="mbe:MBM_04600"/>
<evidence type="ECO:0000313" key="3">
    <source>
        <dbReference type="EMBL" id="EKD17023.1"/>
    </source>
</evidence>
<dbReference type="STRING" id="1072389.K1X8K3"/>
<accession>K1X8K3</accession>
<sequence>MAWPTASCSHTRSRLSDIRQDYDCFYAAVFEHERPELKSLPLVSRVFPAYASSSGATGKHDMRSSPSPPRLLPSAVTKTLSRPQKQIIVTCNYEARRRGLKKLQLVTDAKKICPDVVIVLGEELGRFRDASKSNYRFLESFTWSGKVERLGFDEVFMDVSDMVHFNIALLNPHDLPRAFFQLRPDDPTVGFAFDATAIAGRGYPPDGPLQADPRHDGNEGLMTRLILASHLAQHMRWQLEEVRGYTSTVGISTNKLLSKLVGNRHKPKGQTTLLPPYVSSQDVPHGASESNVTRFVDSHDIGKIPGIGFKMSQRIRNHLLSRPAEFDAGLIYGGTQESVTVRDARLFSGMGPELLEKILGGPGAERGIGGKAWGLINGIDDTEVHKAKNVPTQISIEDSYVRLDTLPEVSTQLRALATSLVKRMHADLLEDDEDADATTKRWTAYPKTIRLSTRPRPPLNADGTRTRSFNRISRSGPLPSAVFNLKDGIDATVERLVQETLIPMFRKLHPYPSGWNLSLVNVGVTNMVEAASEDGKGGGRDIGRMFKRQEEVLKEWKVEDRDVPPDPVAEEETAGSELPAPDTGRADPSAGDEASDSALLAAGSEDNTIRPTQNTIAEDGVWEDDEEDDGDREQCSECGAVMPAFAMAAHERFHRSGG</sequence>
<dbReference type="AlphaFoldDB" id="K1X8K3"/>
<dbReference type="PANTHER" id="PTHR46404">
    <property type="entry name" value="DNA POLYMERASE IOTA"/>
    <property type="match status" value="1"/>
</dbReference>
<dbReference type="InterPro" id="IPR001126">
    <property type="entry name" value="UmuC"/>
</dbReference>
<proteinExistence type="predicted"/>
<dbReference type="eggNOG" id="KOG2095">
    <property type="taxonomic scope" value="Eukaryota"/>
</dbReference>
<dbReference type="Gene3D" id="3.30.70.270">
    <property type="match status" value="1"/>
</dbReference>
<dbReference type="HOGENOM" id="CLU_022440_0_0_1"/>
<feature type="domain" description="UmuC" evidence="2">
    <location>
        <begin position="21"/>
        <end position="308"/>
    </location>
</feature>
<dbReference type="InterPro" id="IPR043128">
    <property type="entry name" value="Rev_trsase/Diguanyl_cyclase"/>
</dbReference>
<dbReference type="SUPFAM" id="SSF56672">
    <property type="entry name" value="DNA/RNA polymerases"/>
    <property type="match status" value="1"/>
</dbReference>
<dbReference type="OMA" id="MFKRQDE"/>
<feature type="region of interest" description="Disordered" evidence="1">
    <location>
        <begin position="451"/>
        <end position="473"/>
    </location>
</feature>
<dbReference type="InterPro" id="IPR036775">
    <property type="entry name" value="DNA_pol_Y-fam_lit_finger_sf"/>
</dbReference>
<dbReference type="GO" id="GO:0003887">
    <property type="term" value="F:DNA-directed DNA polymerase activity"/>
    <property type="evidence" value="ECO:0007669"/>
    <property type="project" value="TreeGrafter"/>
</dbReference>
<dbReference type="Proteomes" id="UP000006753">
    <property type="component" value="Unassembled WGS sequence"/>
</dbReference>
<organism evidence="3 4">
    <name type="scientific">Marssonina brunnea f. sp. multigermtubi (strain MB_m1)</name>
    <name type="common">Marssonina leaf spot fungus</name>
    <dbReference type="NCBI Taxonomy" id="1072389"/>
    <lineage>
        <taxon>Eukaryota</taxon>
        <taxon>Fungi</taxon>
        <taxon>Dikarya</taxon>
        <taxon>Ascomycota</taxon>
        <taxon>Pezizomycotina</taxon>
        <taxon>Leotiomycetes</taxon>
        <taxon>Helotiales</taxon>
        <taxon>Drepanopezizaceae</taxon>
        <taxon>Drepanopeziza</taxon>
    </lineage>
</organism>
<dbReference type="InterPro" id="IPR043502">
    <property type="entry name" value="DNA/RNA_pol_sf"/>
</dbReference>
<feature type="region of interest" description="Disordered" evidence="1">
    <location>
        <begin position="53"/>
        <end position="76"/>
    </location>
</feature>
<keyword evidence="4" id="KW-1185">Reference proteome</keyword>
<dbReference type="Gene3D" id="3.30.1490.100">
    <property type="entry name" value="DNA polymerase, Y-family, little finger domain"/>
    <property type="match status" value="1"/>
</dbReference>
<dbReference type="PROSITE" id="PS50173">
    <property type="entry name" value="UMUC"/>
    <property type="match status" value="1"/>
</dbReference>
<dbReference type="PANTHER" id="PTHR46404:SF1">
    <property type="entry name" value="DNA POLYMERASE IOTA"/>
    <property type="match status" value="1"/>
</dbReference>
<reference evidence="3 4" key="1">
    <citation type="journal article" date="2012" name="BMC Genomics">
        <title>Sequencing the genome of Marssonina brunnea reveals fungus-poplar co-evolution.</title>
        <authorList>
            <person name="Zhu S."/>
            <person name="Cao Y.-Z."/>
            <person name="Jiang C."/>
            <person name="Tan B.-Y."/>
            <person name="Wang Z."/>
            <person name="Feng S."/>
            <person name="Zhang L."/>
            <person name="Su X.-H."/>
            <person name="Brejova B."/>
            <person name="Vinar T."/>
            <person name="Xu M."/>
            <person name="Wang M.-X."/>
            <person name="Zhang S.-G."/>
            <person name="Huang M.-R."/>
            <person name="Wu R."/>
            <person name="Zhou Y."/>
        </authorList>
    </citation>
    <scope>NUCLEOTIDE SEQUENCE [LARGE SCALE GENOMIC DNA]</scope>
    <source>
        <strain evidence="3 4">MB_m1</strain>
    </source>
</reference>
<dbReference type="InParanoid" id="K1X8K3"/>
<dbReference type="OrthoDB" id="447129at2759"/>
<feature type="compositionally biased region" description="Polar residues" evidence="1">
    <location>
        <begin position="605"/>
        <end position="616"/>
    </location>
</feature>
<dbReference type="Gene3D" id="3.40.1170.60">
    <property type="match status" value="1"/>
</dbReference>
<dbReference type="GO" id="GO:0003684">
    <property type="term" value="F:damaged DNA binding"/>
    <property type="evidence" value="ECO:0007669"/>
    <property type="project" value="InterPro"/>
</dbReference>
<evidence type="ECO:0000259" key="2">
    <source>
        <dbReference type="PROSITE" id="PS50173"/>
    </source>
</evidence>
<dbReference type="GO" id="GO:0070987">
    <property type="term" value="P:error-free translesion synthesis"/>
    <property type="evidence" value="ECO:0007669"/>
    <property type="project" value="UniProtKB-ARBA"/>
</dbReference>
<feature type="region of interest" description="Disordered" evidence="1">
    <location>
        <begin position="558"/>
        <end position="634"/>
    </location>
</feature>
<dbReference type="Pfam" id="PF11799">
    <property type="entry name" value="IMS_C"/>
    <property type="match status" value="1"/>
</dbReference>
<gene>
    <name evidence="3" type="ORF">MBM_04600</name>
</gene>
<dbReference type="EMBL" id="JH921437">
    <property type="protein sequence ID" value="EKD17023.1"/>
    <property type="molecule type" value="Genomic_DNA"/>
</dbReference>
<protein>
    <submittedName>
        <fullName evidence="3">DNA polymerase iota</fullName>
    </submittedName>
</protein>
<evidence type="ECO:0000313" key="4">
    <source>
        <dbReference type="Proteomes" id="UP000006753"/>
    </source>
</evidence>
<feature type="compositionally biased region" description="Acidic residues" evidence="1">
    <location>
        <begin position="620"/>
        <end position="631"/>
    </location>
</feature>
<evidence type="ECO:0000256" key="1">
    <source>
        <dbReference type="SAM" id="MobiDB-lite"/>
    </source>
</evidence>
<dbReference type="InterPro" id="IPR017961">
    <property type="entry name" value="DNA_pol_Y-fam_little_finger"/>
</dbReference>
<name>K1X8K3_MARBU</name>
<dbReference type="Pfam" id="PF00817">
    <property type="entry name" value="IMS"/>
    <property type="match status" value="1"/>
</dbReference>